<evidence type="ECO:0000256" key="1">
    <source>
        <dbReference type="SAM" id="Coils"/>
    </source>
</evidence>
<proteinExistence type="predicted"/>
<protein>
    <recommendedName>
        <fullName evidence="5">F-box domain-containing protein</fullName>
    </recommendedName>
</protein>
<feature type="compositionally biased region" description="Polar residues" evidence="2">
    <location>
        <begin position="1"/>
        <end position="11"/>
    </location>
</feature>
<gene>
    <name evidence="3" type="ORF">QTG54_002147</name>
</gene>
<name>A0AAD9DIH7_9STRA</name>
<evidence type="ECO:0008006" key="5">
    <source>
        <dbReference type="Google" id="ProtNLM"/>
    </source>
</evidence>
<keyword evidence="1" id="KW-0175">Coiled coil</keyword>
<organism evidence="3 4">
    <name type="scientific">Skeletonema marinoi</name>
    <dbReference type="NCBI Taxonomy" id="267567"/>
    <lineage>
        <taxon>Eukaryota</taxon>
        <taxon>Sar</taxon>
        <taxon>Stramenopiles</taxon>
        <taxon>Ochrophyta</taxon>
        <taxon>Bacillariophyta</taxon>
        <taxon>Coscinodiscophyceae</taxon>
        <taxon>Thalassiosirophycidae</taxon>
        <taxon>Thalassiosirales</taxon>
        <taxon>Skeletonemataceae</taxon>
        <taxon>Skeletonema</taxon>
        <taxon>Skeletonema marinoi-dohrnii complex</taxon>
    </lineage>
</organism>
<keyword evidence="4" id="KW-1185">Reference proteome</keyword>
<comment type="caution">
    <text evidence="3">The sequence shown here is derived from an EMBL/GenBank/DDBJ whole genome shotgun (WGS) entry which is preliminary data.</text>
</comment>
<evidence type="ECO:0000313" key="4">
    <source>
        <dbReference type="Proteomes" id="UP001224775"/>
    </source>
</evidence>
<evidence type="ECO:0000256" key="2">
    <source>
        <dbReference type="SAM" id="MobiDB-lite"/>
    </source>
</evidence>
<feature type="region of interest" description="Disordered" evidence="2">
    <location>
        <begin position="1"/>
        <end position="32"/>
    </location>
</feature>
<reference evidence="3" key="1">
    <citation type="submission" date="2023-06" db="EMBL/GenBank/DDBJ databases">
        <title>Survivors Of The Sea: Transcriptome response of Skeletonema marinoi to long-term dormancy.</title>
        <authorList>
            <person name="Pinder M.I.M."/>
            <person name="Kourtchenko O."/>
            <person name="Robertson E.K."/>
            <person name="Larsson T."/>
            <person name="Maumus F."/>
            <person name="Osuna-Cruz C.M."/>
            <person name="Vancaester E."/>
            <person name="Stenow R."/>
            <person name="Vandepoele K."/>
            <person name="Ploug H."/>
            <person name="Bruchert V."/>
            <person name="Godhe A."/>
            <person name="Topel M."/>
        </authorList>
    </citation>
    <scope>NUCLEOTIDE SEQUENCE</scope>
    <source>
        <strain evidence="3">R05AC</strain>
    </source>
</reference>
<evidence type="ECO:0000313" key="3">
    <source>
        <dbReference type="EMBL" id="KAK1746803.1"/>
    </source>
</evidence>
<dbReference type="Proteomes" id="UP001224775">
    <property type="component" value="Unassembled WGS sequence"/>
</dbReference>
<dbReference type="AlphaFoldDB" id="A0AAD9DIH7"/>
<dbReference type="EMBL" id="JATAAI010000003">
    <property type="protein sequence ID" value="KAK1746803.1"/>
    <property type="molecule type" value="Genomic_DNA"/>
</dbReference>
<feature type="coiled-coil region" evidence="1">
    <location>
        <begin position="38"/>
        <end position="65"/>
    </location>
</feature>
<sequence length="375" mass="42464">MSSSRNDNATCADSGEKRKHQEMKQSSSNDDSALHTLFEKAQDRLKAAQDELDLAQQNMERIRWQIRASGNYHTEPDSLLCLCDGEGHILAHVIHFLDMNDFRRFGEVCQTLKNQADGCWDIIETRIMPHPSLRSPSAHNCKERVARYMKASAFAKNIGAMGNRINRHAFDIYDELPERVYGHCTGCEFPDMNLDHITDEYEIFVRLSKTTSNNEVLAEGFTLIDSNSGEMLIEGFDFSKWPELLEINGMINSLDYEFGWRTGEDGADGGDGKILLCNIMRDLTVVVVAVNKLSSEVSLVAANNDFTDELDIEGDWGSCSADGGHLSRSHGSFDVNEERKKLNLYFNTRVLTHDETREILKIESYWKVSLDSPVY</sequence>
<accession>A0AAD9DIH7</accession>